<reference evidence="1 2" key="1">
    <citation type="journal article" date="2021" name="Sci. Rep.">
        <title>Chromosome anchoring in Senegalese sole (Solea senegalensis) reveals sex-associated markers and genome rearrangements in flatfish.</title>
        <authorList>
            <person name="Guerrero-Cozar I."/>
            <person name="Gomez-Garrido J."/>
            <person name="Berbel C."/>
            <person name="Martinez-Blanch J.F."/>
            <person name="Alioto T."/>
            <person name="Claros M.G."/>
            <person name="Gagnaire P.A."/>
            <person name="Manchado M."/>
        </authorList>
    </citation>
    <scope>NUCLEOTIDE SEQUENCE [LARGE SCALE GENOMIC DNA]</scope>
    <source>
        <strain evidence="1">Sse05_10M</strain>
    </source>
</reference>
<evidence type="ECO:0000313" key="2">
    <source>
        <dbReference type="Proteomes" id="UP000693946"/>
    </source>
</evidence>
<dbReference type="Proteomes" id="UP000693946">
    <property type="component" value="Linkage Group LG8"/>
</dbReference>
<proteinExistence type="predicted"/>
<accession>A0AAV6Q118</accession>
<name>A0AAV6Q118_SOLSE</name>
<evidence type="ECO:0000313" key="1">
    <source>
        <dbReference type="EMBL" id="KAG7480000.1"/>
    </source>
</evidence>
<keyword evidence="2" id="KW-1185">Reference proteome</keyword>
<sequence length="50" mass="5626">MQFSILPLDGVLAPQNCHICDHHLSILKSGDDRVEKCNNENLTSLCHPRL</sequence>
<dbReference type="AlphaFoldDB" id="A0AAV6Q118"/>
<comment type="caution">
    <text evidence="1">The sequence shown here is derived from an EMBL/GenBank/DDBJ whole genome shotgun (WGS) entry which is preliminary data.</text>
</comment>
<protein>
    <submittedName>
        <fullName evidence="1">Uncharacterized protein</fullName>
    </submittedName>
</protein>
<organism evidence="1 2">
    <name type="scientific">Solea senegalensis</name>
    <name type="common">Senegalese sole</name>
    <dbReference type="NCBI Taxonomy" id="28829"/>
    <lineage>
        <taxon>Eukaryota</taxon>
        <taxon>Metazoa</taxon>
        <taxon>Chordata</taxon>
        <taxon>Craniata</taxon>
        <taxon>Vertebrata</taxon>
        <taxon>Euteleostomi</taxon>
        <taxon>Actinopterygii</taxon>
        <taxon>Neopterygii</taxon>
        <taxon>Teleostei</taxon>
        <taxon>Neoteleostei</taxon>
        <taxon>Acanthomorphata</taxon>
        <taxon>Carangaria</taxon>
        <taxon>Pleuronectiformes</taxon>
        <taxon>Pleuronectoidei</taxon>
        <taxon>Soleidae</taxon>
        <taxon>Solea</taxon>
    </lineage>
</organism>
<dbReference type="EMBL" id="JAGKHQ010000020">
    <property type="protein sequence ID" value="KAG7480000.1"/>
    <property type="molecule type" value="Genomic_DNA"/>
</dbReference>
<gene>
    <name evidence="1" type="ORF">JOB18_040668</name>
</gene>